<dbReference type="EMBL" id="UHFR01000005">
    <property type="protein sequence ID" value="SUN77052.1"/>
    <property type="molecule type" value="Genomic_DNA"/>
</dbReference>
<dbReference type="Proteomes" id="UP000254634">
    <property type="component" value="Unassembled WGS sequence"/>
</dbReference>
<evidence type="ECO:0000313" key="2">
    <source>
        <dbReference type="EMBL" id="SUN77052.1"/>
    </source>
</evidence>
<name>A0A380KYI9_9STRE</name>
<dbReference type="AlphaFoldDB" id="A0A380KYI9"/>
<reference evidence="2" key="1">
    <citation type="submission" date="2018-06" db="EMBL/GenBank/DDBJ databases">
        <authorList>
            <consortium name="Pathogen Informatics"/>
            <person name="Doyle S."/>
        </authorList>
    </citation>
    <scope>NUCLEOTIDE SEQUENCE [LARGE SCALE GENOMIC DNA]</scope>
    <source>
        <strain evidence="2">NCTC13765</strain>
    </source>
</reference>
<dbReference type="CDD" id="cd00093">
    <property type="entry name" value="HTH_XRE"/>
    <property type="match status" value="1"/>
</dbReference>
<dbReference type="InterPro" id="IPR001387">
    <property type="entry name" value="Cro/C1-type_HTH"/>
</dbReference>
<accession>A0A380KYI9</accession>
<dbReference type="Pfam" id="PF01381">
    <property type="entry name" value="HTH_3"/>
    <property type="match status" value="1"/>
</dbReference>
<proteinExistence type="predicted"/>
<keyword evidence="3" id="KW-1185">Reference proteome</keyword>
<feature type="domain" description="HTH cro/C1-type" evidence="1">
    <location>
        <begin position="7"/>
        <end position="61"/>
    </location>
</feature>
<dbReference type="GO" id="GO:0003677">
    <property type="term" value="F:DNA binding"/>
    <property type="evidence" value="ECO:0007669"/>
    <property type="project" value="InterPro"/>
</dbReference>
<dbReference type="SUPFAM" id="SSF47413">
    <property type="entry name" value="lambda repressor-like DNA-binding domains"/>
    <property type="match status" value="1"/>
</dbReference>
<evidence type="ECO:0000313" key="3">
    <source>
        <dbReference type="Proteomes" id="UP000254634"/>
    </source>
</evidence>
<dbReference type="Gene3D" id="1.10.260.40">
    <property type="entry name" value="lambda repressor-like DNA-binding domains"/>
    <property type="match status" value="1"/>
</dbReference>
<sequence length="74" mass="8444">MKISAILKEIRRQHNLTQEDLAEKLQFSRSAIARWEAEKAFPTLPISSPLARNLTSALTNSSRETGAWKKGHRR</sequence>
<dbReference type="PROSITE" id="PS50943">
    <property type="entry name" value="HTH_CROC1"/>
    <property type="match status" value="1"/>
</dbReference>
<gene>
    <name evidence="2" type="ORF">NCTC13765_01574</name>
</gene>
<evidence type="ECO:0000259" key="1">
    <source>
        <dbReference type="PROSITE" id="PS50943"/>
    </source>
</evidence>
<dbReference type="SMART" id="SM00530">
    <property type="entry name" value="HTH_XRE"/>
    <property type="match status" value="1"/>
</dbReference>
<organism evidence="2 3">
    <name type="scientific">Streptococcus massiliensis</name>
    <dbReference type="NCBI Taxonomy" id="313439"/>
    <lineage>
        <taxon>Bacteria</taxon>
        <taxon>Bacillati</taxon>
        <taxon>Bacillota</taxon>
        <taxon>Bacilli</taxon>
        <taxon>Lactobacillales</taxon>
        <taxon>Streptococcaceae</taxon>
        <taxon>Streptococcus</taxon>
    </lineage>
</organism>
<dbReference type="InterPro" id="IPR010982">
    <property type="entry name" value="Lambda_DNA-bd_dom_sf"/>
</dbReference>
<protein>
    <submittedName>
        <fullName evidence="2">Transcriptional regulator</fullName>
    </submittedName>
</protein>
<dbReference type="STRING" id="1123307.GCA_000380065_00919"/>